<evidence type="ECO:0000313" key="4">
    <source>
        <dbReference type="Proteomes" id="UP000332933"/>
    </source>
</evidence>
<sequence length="93" mass="10553">MPDDKTKVNILHKQISELQDKYAEMEEVALTTRPPEAADEITRLAVALDDARTESMEQKRDLESYRAQLQEERAHPVAMVATPPLATVYLSQD</sequence>
<proteinExistence type="predicted"/>
<name>A0A485KBA6_9STRA</name>
<feature type="coiled-coil region" evidence="1">
    <location>
        <begin position="8"/>
        <end position="75"/>
    </location>
</feature>
<accession>A0A485KBA6</accession>
<dbReference type="Proteomes" id="UP000332933">
    <property type="component" value="Unassembled WGS sequence"/>
</dbReference>
<dbReference type="EMBL" id="VJMH01000454">
    <property type="protein sequence ID" value="KAF0716129.1"/>
    <property type="molecule type" value="Genomic_DNA"/>
</dbReference>
<evidence type="ECO:0000313" key="2">
    <source>
        <dbReference type="EMBL" id="KAF0716129.1"/>
    </source>
</evidence>
<organism evidence="3 4">
    <name type="scientific">Aphanomyces stellatus</name>
    <dbReference type="NCBI Taxonomy" id="120398"/>
    <lineage>
        <taxon>Eukaryota</taxon>
        <taxon>Sar</taxon>
        <taxon>Stramenopiles</taxon>
        <taxon>Oomycota</taxon>
        <taxon>Saprolegniomycetes</taxon>
        <taxon>Saprolegniales</taxon>
        <taxon>Verrucalvaceae</taxon>
        <taxon>Aphanomyces</taxon>
    </lineage>
</organism>
<keyword evidence="1" id="KW-0175">Coiled coil</keyword>
<dbReference type="EMBL" id="CAADRA010000454">
    <property type="protein sequence ID" value="VFT80191.1"/>
    <property type="molecule type" value="Genomic_DNA"/>
</dbReference>
<reference evidence="3 4" key="1">
    <citation type="submission" date="2019-03" db="EMBL/GenBank/DDBJ databases">
        <authorList>
            <person name="Gaulin E."/>
            <person name="Dumas B."/>
        </authorList>
    </citation>
    <scope>NUCLEOTIDE SEQUENCE [LARGE SCALE GENOMIC DNA]</scope>
    <source>
        <strain evidence="3">CBS 568.67</strain>
    </source>
</reference>
<keyword evidence="4" id="KW-1185">Reference proteome</keyword>
<protein>
    <submittedName>
        <fullName evidence="3">Aste57867_3011 protein</fullName>
    </submittedName>
</protein>
<evidence type="ECO:0000256" key="1">
    <source>
        <dbReference type="SAM" id="Coils"/>
    </source>
</evidence>
<reference evidence="2" key="2">
    <citation type="submission" date="2019-06" db="EMBL/GenBank/DDBJ databases">
        <title>Genomics analysis of Aphanomyces spp. identifies a new class of oomycete effector associated with host adaptation.</title>
        <authorList>
            <person name="Gaulin E."/>
        </authorList>
    </citation>
    <scope>NUCLEOTIDE SEQUENCE</scope>
    <source>
        <strain evidence="2">CBS 578.67</strain>
    </source>
</reference>
<dbReference type="AlphaFoldDB" id="A0A485KBA6"/>
<evidence type="ECO:0000313" key="3">
    <source>
        <dbReference type="EMBL" id="VFT80191.1"/>
    </source>
</evidence>
<gene>
    <name evidence="3" type="primary">Aste57867_3011</name>
    <name evidence="2" type="ORF">As57867_003002</name>
    <name evidence="3" type="ORF">ASTE57867_3011</name>
</gene>